<gene>
    <name evidence="11" type="ORF">SAMN05216262_11163</name>
</gene>
<comment type="subcellular location">
    <subcellularLocation>
        <location evidence="2">Cell envelope</location>
    </subcellularLocation>
    <subcellularLocation>
        <location evidence="1">Membrane</location>
        <topology evidence="1">Multi-pass membrane protein</topology>
    </subcellularLocation>
</comment>
<dbReference type="GO" id="GO:0030313">
    <property type="term" value="C:cell envelope"/>
    <property type="evidence" value="ECO:0007669"/>
    <property type="project" value="UniProtKB-SubCell"/>
</dbReference>
<dbReference type="PROSITE" id="PS01039">
    <property type="entry name" value="SBP_BACTERIAL_3"/>
    <property type="match status" value="1"/>
</dbReference>
<evidence type="ECO:0000256" key="4">
    <source>
        <dbReference type="ARBA" id="ARBA00022448"/>
    </source>
</evidence>
<dbReference type="PANTHER" id="PTHR35936">
    <property type="entry name" value="MEMBRANE-BOUND LYTIC MUREIN TRANSGLYCOSYLASE F"/>
    <property type="match status" value="1"/>
</dbReference>
<dbReference type="InterPro" id="IPR018313">
    <property type="entry name" value="SBP_3_CS"/>
</dbReference>
<dbReference type="SUPFAM" id="SSF118215">
    <property type="entry name" value="Proton glutamate symport protein"/>
    <property type="match status" value="1"/>
</dbReference>
<comment type="similarity">
    <text evidence="3">Belongs to the bacterial solute-binding protein 3 family.</text>
</comment>
<name>A0A1H7QD03_9GAMM</name>
<keyword evidence="7 9" id="KW-1133">Transmembrane helix</keyword>
<feature type="transmembrane region" description="Helical" evidence="9">
    <location>
        <begin position="404"/>
        <end position="426"/>
    </location>
</feature>
<dbReference type="AlphaFoldDB" id="A0A1H7QD03"/>
<dbReference type="InterPro" id="IPR001991">
    <property type="entry name" value="Na-dicarboxylate_symporter"/>
</dbReference>
<dbReference type="STRING" id="641665.GCA_002104455_00882"/>
<accession>A0A1H7QD03</accession>
<evidence type="ECO:0000256" key="7">
    <source>
        <dbReference type="ARBA" id="ARBA00022989"/>
    </source>
</evidence>
<keyword evidence="8 9" id="KW-0472">Membrane</keyword>
<feature type="transmembrane region" description="Helical" evidence="9">
    <location>
        <begin position="134"/>
        <end position="157"/>
    </location>
</feature>
<keyword evidence="4" id="KW-0813">Transport</keyword>
<dbReference type="PANTHER" id="PTHR35936:SF19">
    <property type="entry name" value="AMINO-ACID-BINDING PROTEIN YXEM-RELATED"/>
    <property type="match status" value="1"/>
</dbReference>
<dbReference type="SUPFAM" id="SSF53850">
    <property type="entry name" value="Periplasmic binding protein-like II"/>
    <property type="match status" value="1"/>
</dbReference>
<evidence type="ECO:0000256" key="2">
    <source>
        <dbReference type="ARBA" id="ARBA00004196"/>
    </source>
</evidence>
<keyword evidence="12" id="KW-1185">Reference proteome</keyword>
<dbReference type="EMBL" id="FOBI01000011">
    <property type="protein sequence ID" value="SEL45842.1"/>
    <property type="molecule type" value="Genomic_DNA"/>
</dbReference>
<feature type="transmembrane region" description="Helical" evidence="9">
    <location>
        <begin position="78"/>
        <end position="100"/>
    </location>
</feature>
<feature type="transmembrane region" description="Helical" evidence="9">
    <location>
        <begin position="12"/>
        <end position="33"/>
    </location>
</feature>
<feature type="transmembrane region" description="Helical" evidence="9">
    <location>
        <begin position="45"/>
        <end position="66"/>
    </location>
</feature>
<dbReference type="GO" id="GO:0016020">
    <property type="term" value="C:membrane"/>
    <property type="evidence" value="ECO:0007669"/>
    <property type="project" value="UniProtKB-SubCell"/>
</dbReference>
<evidence type="ECO:0000256" key="8">
    <source>
        <dbReference type="ARBA" id="ARBA00023136"/>
    </source>
</evidence>
<dbReference type="PRINTS" id="PR00173">
    <property type="entry name" value="EDTRNSPORT"/>
</dbReference>
<feature type="transmembrane region" description="Helical" evidence="9">
    <location>
        <begin position="249"/>
        <end position="267"/>
    </location>
</feature>
<evidence type="ECO:0000256" key="6">
    <source>
        <dbReference type="ARBA" id="ARBA00022729"/>
    </source>
</evidence>
<feature type="transmembrane region" description="Helical" evidence="9">
    <location>
        <begin position="208"/>
        <end position="237"/>
    </location>
</feature>
<dbReference type="OrthoDB" id="9791339at2"/>
<evidence type="ECO:0000313" key="11">
    <source>
        <dbReference type="EMBL" id="SEL45842.1"/>
    </source>
</evidence>
<feature type="transmembrane region" description="Helical" evidence="9">
    <location>
        <begin position="177"/>
        <end position="196"/>
    </location>
</feature>
<dbReference type="InterPro" id="IPR001638">
    <property type="entry name" value="Solute-binding_3/MltF_N"/>
</dbReference>
<dbReference type="InterPro" id="IPR036458">
    <property type="entry name" value="Na:dicarbo_symporter_sf"/>
</dbReference>
<feature type="transmembrane region" description="Helical" evidence="9">
    <location>
        <begin position="304"/>
        <end position="323"/>
    </location>
</feature>
<feature type="transmembrane region" description="Helical" evidence="9">
    <location>
        <begin position="330"/>
        <end position="349"/>
    </location>
</feature>
<reference evidence="12" key="1">
    <citation type="submission" date="2016-10" db="EMBL/GenBank/DDBJ databases">
        <authorList>
            <person name="Varghese N."/>
            <person name="Submissions S."/>
        </authorList>
    </citation>
    <scope>NUCLEOTIDE SEQUENCE [LARGE SCALE GENOMIC DNA]</scope>
    <source>
        <strain evidence="12">CGMCC 1.9127</strain>
    </source>
</reference>
<dbReference type="RefSeq" id="WP_085285274.1">
    <property type="nucleotide sequence ID" value="NZ_FOBI01000011.1"/>
</dbReference>
<dbReference type="SMART" id="SM00062">
    <property type="entry name" value="PBPb"/>
    <property type="match status" value="1"/>
</dbReference>
<dbReference type="Gene3D" id="1.10.3860.10">
    <property type="entry name" value="Sodium:dicarboxylate symporter"/>
    <property type="match status" value="1"/>
</dbReference>
<dbReference type="Pfam" id="PF00375">
    <property type="entry name" value="SDF"/>
    <property type="match status" value="1"/>
</dbReference>
<evidence type="ECO:0000313" key="12">
    <source>
        <dbReference type="Proteomes" id="UP000199297"/>
    </source>
</evidence>
<evidence type="ECO:0000259" key="10">
    <source>
        <dbReference type="SMART" id="SM00062"/>
    </source>
</evidence>
<protein>
    <submittedName>
        <fullName evidence="11">Amino acid ABC transporter substrate-binding protein, PAAT family</fullName>
    </submittedName>
</protein>
<evidence type="ECO:0000256" key="9">
    <source>
        <dbReference type="SAM" id="Phobius"/>
    </source>
</evidence>
<dbReference type="GO" id="GO:0015293">
    <property type="term" value="F:symporter activity"/>
    <property type="evidence" value="ECO:0007669"/>
    <property type="project" value="InterPro"/>
</dbReference>
<proteinExistence type="inferred from homology"/>
<dbReference type="Proteomes" id="UP000199297">
    <property type="component" value="Unassembled WGS sequence"/>
</dbReference>
<dbReference type="Pfam" id="PF00497">
    <property type="entry name" value="SBP_bac_3"/>
    <property type="match status" value="1"/>
</dbReference>
<dbReference type="Gene3D" id="3.40.190.10">
    <property type="entry name" value="Periplasmic binding protein-like II"/>
    <property type="match status" value="2"/>
</dbReference>
<feature type="transmembrane region" description="Helical" evidence="9">
    <location>
        <begin position="369"/>
        <end position="392"/>
    </location>
</feature>
<evidence type="ECO:0000256" key="3">
    <source>
        <dbReference type="ARBA" id="ARBA00010333"/>
    </source>
</evidence>
<feature type="domain" description="Solute-binding protein family 3/N-terminal" evidence="10">
    <location>
        <begin position="479"/>
        <end position="702"/>
    </location>
</feature>
<keyword evidence="5 9" id="KW-0812">Transmembrane</keyword>
<organism evidence="11 12">
    <name type="scientific">Colwellia chukchiensis</name>
    <dbReference type="NCBI Taxonomy" id="641665"/>
    <lineage>
        <taxon>Bacteria</taxon>
        <taxon>Pseudomonadati</taxon>
        <taxon>Pseudomonadota</taxon>
        <taxon>Gammaproteobacteria</taxon>
        <taxon>Alteromonadales</taxon>
        <taxon>Colwelliaceae</taxon>
        <taxon>Colwellia</taxon>
    </lineage>
</organism>
<evidence type="ECO:0000256" key="1">
    <source>
        <dbReference type="ARBA" id="ARBA00004141"/>
    </source>
</evidence>
<evidence type="ECO:0000256" key="5">
    <source>
        <dbReference type="ARBA" id="ARBA00022692"/>
    </source>
</evidence>
<keyword evidence="6" id="KW-0732">Signal</keyword>
<sequence length="712" mass="79093">MKFLPLNQIPLSVRILIAMAIGLIIGSTSLGLYDSINHLADAFIMLLQMTALPYIALSLMLGIGGLSAQKAKAALKSTLLLILLLMTLMLCFILMAPLSFPNWQSAEFYSANTVKVSQEFSLIALFIPSNPFNAFANAVIPSVVFFSILVGVGLMPIRNKRHTLAVLSNLKQAISNINSLVMRFAPIGIFCIGWRATATLDASQFDGLMIYIASALVLVLLLSFVVFPALIATVTPFGYRAILKASREAMITAFATGSFFVVIPIIVEKTKQLISKQYDDVDNADRVAEVLVPISYSLPVGGKLLALLFVLFAAWFSGAYISFEDYLELIVIGIPQLFGTSTLAMQNLLELFNVSQSMFDFFIVAENLVVGRLSALLSVTFASCLPILVATSMAKAFQLKKTPLLKNLLLIPLLSVVAFMSLKYAFSAISYQYQGYSKFIERDLLLEPVKSRNLAEASANSATTQPFLDVLTRIKQRGFLRVGYFRDDLPYAFHNHDGKLVGFDIEIMHQLAIDLDVEIEFVRIFRAQATSLLASGYLDITTGVPVIPDNMAQFTLTMPYSTQSLALLVKDKRRAEFTQWSNILARDDLILGIPESFYYKKAVQRIFTQGKAWEISTPRLFFKPEYDHIDAMVFGAAASSAWTLLNPSYTVVVPKPELAPLYMAFPINKNDHAFELFMRNWLGMKKQSGTIEQLFNYWIKGDTSVAKHTHLP</sequence>